<accession>A0A834MFJ5</accession>
<dbReference type="AlphaFoldDB" id="A0A834MFJ5"/>
<feature type="short sequence motif" description="GXGXXG" evidence="4">
    <location>
        <begin position="185"/>
        <end position="190"/>
    </location>
</feature>
<feature type="active site" description="Proton acceptor" evidence="4">
    <location>
        <position position="362"/>
    </location>
</feature>
<evidence type="ECO:0000256" key="3">
    <source>
        <dbReference type="ARBA" id="ARBA00023098"/>
    </source>
</evidence>
<evidence type="ECO:0000259" key="5">
    <source>
        <dbReference type="PROSITE" id="PS51635"/>
    </source>
</evidence>
<dbReference type="Pfam" id="PF01734">
    <property type="entry name" value="Patatin"/>
    <property type="match status" value="1"/>
</dbReference>
<keyword evidence="2 4" id="KW-0442">Lipid degradation</keyword>
<dbReference type="InterPro" id="IPR016035">
    <property type="entry name" value="Acyl_Trfase/lysoPLipase"/>
</dbReference>
<dbReference type="OrthoDB" id="630895at2759"/>
<dbReference type="PANTHER" id="PTHR24185">
    <property type="entry name" value="CALCIUM-INDEPENDENT PHOSPHOLIPASE A2-GAMMA"/>
    <property type="match status" value="1"/>
</dbReference>
<gene>
    <name evidence="6" type="ORF">GWI33_008990</name>
</gene>
<feature type="short sequence motif" description="DGA/G" evidence="4">
    <location>
        <begin position="362"/>
        <end position="364"/>
    </location>
</feature>
<evidence type="ECO:0000256" key="2">
    <source>
        <dbReference type="ARBA" id="ARBA00022963"/>
    </source>
</evidence>
<dbReference type="PROSITE" id="PS51635">
    <property type="entry name" value="PNPLA"/>
    <property type="match status" value="1"/>
</dbReference>
<dbReference type="GO" id="GO:0016020">
    <property type="term" value="C:membrane"/>
    <property type="evidence" value="ECO:0007669"/>
    <property type="project" value="TreeGrafter"/>
</dbReference>
<dbReference type="Gene3D" id="3.40.1090.10">
    <property type="entry name" value="Cytosolic phospholipase A2 catalytic domain"/>
    <property type="match status" value="1"/>
</dbReference>
<feature type="active site" description="Nucleophile" evidence="4">
    <location>
        <position position="219"/>
    </location>
</feature>
<sequence length="520" mass="59686">MNSWRFLNTFKNTVTKVSNDKSLPSNFQQILGKLPQTIDLNEYLKIGERKAYLIQESLQNIYNTTFKQEHDKNNKNKKVWKKSNVSSESQPLDIAYNVNHLLNLIDSSSNEEVILELVQSLIHYLKNYPEVRNVAIKHGAIRVLLKKRLKIQQRNTLSPIREALTMLGYIDPIPGKGVRILSIDGGGIRGVLVLEMLKKLEELTGQRTYELFDFICGVSTGAILTFSIGIHLRKLEDIIARYEALSQEIFKQSPLWGTGNLMLTHAYYDTVLWEKKLKDYLGTDILISTSRNIKTPKLCVVSAIVNQSQVQAYVFRNYSLPWKFQSYYMGTHEREVWQAARASAAAPTYFEEFKMGNFIHQDGGILVNNPTAIAIHEAKLLWPDTPIQCVMSFGTGRTVPNPTEVLKLSQLPDTGSMGTSWTNKFYKILDSATDTEAVHVMLSDLLPENVYYRFNPYLSEMIGMVETDQKKHEQLKRDALMYLRRNEDKFHEAAKTLLLKKPLTQKIKEKIRLNREIIGF</sequence>
<keyword evidence="3 4" id="KW-0443">Lipid metabolism</keyword>
<dbReference type="GO" id="GO:0019369">
    <property type="term" value="P:arachidonate metabolic process"/>
    <property type="evidence" value="ECO:0007669"/>
    <property type="project" value="TreeGrafter"/>
</dbReference>
<comment type="caution">
    <text evidence="6">The sequence shown here is derived from an EMBL/GenBank/DDBJ whole genome shotgun (WGS) entry which is preliminary data.</text>
</comment>
<organism evidence="6 7">
    <name type="scientific">Rhynchophorus ferrugineus</name>
    <name type="common">Red palm weevil</name>
    <name type="synonym">Curculio ferrugineus</name>
    <dbReference type="NCBI Taxonomy" id="354439"/>
    <lineage>
        <taxon>Eukaryota</taxon>
        <taxon>Metazoa</taxon>
        <taxon>Ecdysozoa</taxon>
        <taxon>Arthropoda</taxon>
        <taxon>Hexapoda</taxon>
        <taxon>Insecta</taxon>
        <taxon>Pterygota</taxon>
        <taxon>Neoptera</taxon>
        <taxon>Endopterygota</taxon>
        <taxon>Coleoptera</taxon>
        <taxon>Polyphaga</taxon>
        <taxon>Cucujiformia</taxon>
        <taxon>Curculionidae</taxon>
        <taxon>Dryophthorinae</taxon>
        <taxon>Rhynchophorus</taxon>
    </lineage>
</organism>
<dbReference type="EMBL" id="JAACXV010000410">
    <property type="protein sequence ID" value="KAF7277995.1"/>
    <property type="molecule type" value="Genomic_DNA"/>
</dbReference>
<dbReference type="InterPro" id="IPR002641">
    <property type="entry name" value="PNPLA_dom"/>
</dbReference>
<protein>
    <recommendedName>
        <fullName evidence="5">PNPLA domain-containing protein</fullName>
    </recommendedName>
</protein>
<keyword evidence="7" id="KW-1185">Reference proteome</keyword>
<dbReference type="PANTHER" id="PTHR24185:SF1">
    <property type="entry name" value="CALCIUM-INDEPENDENT PHOSPHOLIPASE A2-GAMMA"/>
    <property type="match status" value="1"/>
</dbReference>
<feature type="short sequence motif" description="GXSXG" evidence="4">
    <location>
        <begin position="217"/>
        <end position="221"/>
    </location>
</feature>
<evidence type="ECO:0000313" key="7">
    <source>
        <dbReference type="Proteomes" id="UP000625711"/>
    </source>
</evidence>
<proteinExistence type="predicted"/>
<evidence type="ECO:0000256" key="4">
    <source>
        <dbReference type="PROSITE-ProRule" id="PRU01161"/>
    </source>
</evidence>
<reference evidence="6" key="1">
    <citation type="submission" date="2020-08" db="EMBL/GenBank/DDBJ databases">
        <title>Genome sequencing and assembly of the red palm weevil Rhynchophorus ferrugineus.</title>
        <authorList>
            <person name="Dias G.B."/>
            <person name="Bergman C.M."/>
            <person name="Manee M."/>
        </authorList>
    </citation>
    <scope>NUCLEOTIDE SEQUENCE</scope>
    <source>
        <strain evidence="6">AA-2017</strain>
        <tissue evidence="6">Whole larva</tissue>
    </source>
</reference>
<dbReference type="SUPFAM" id="SSF52151">
    <property type="entry name" value="FabD/lysophospholipase-like"/>
    <property type="match status" value="1"/>
</dbReference>
<keyword evidence="1 4" id="KW-0378">Hydrolase</keyword>
<dbReference type="CDD" id="cd07211">
    <property type="entry name" value="Pat_PNPLA8"/>
    <property type="match status" value="1"/>
</dbReference>
<evidence type="ECO:0000256" key="1">
    <source>
        <dbReference type="ARBA" id="ARBA00022801"/>
    </source>
</evidence>
<dbReference type="GO" id="GO:0016042">
    <property type="term" value="P:lipid catabolic process"/>
    <property type="evidence" value="ECO:0007669"/>
    <property type="project" value="UniProtKB-UniRule"/>
</dbReference>
<feature type="domain" description="PNPLA" evidence="5">
    <location>
        <begin position="181"/>
        <end position="375"/>
    </location>
</feature>
<evidence type="ECO:0000313" key="6">
    <source>
        <dbReference type="EMBL" id="KAF7277995.1"/>
    </source>
</evidence>
<dbReference type="GO" id="GO:0047499">
    <property type="term" value="F:calcium-independent phospholipase A2 activity"/>
    <property type="evidence" value="ECO:0007669"/>
    <property type="project" value="TreeGrafter"/>
</dbReference>
<dbReference type="Proteomes" id="UP000625711">
    <property type="component" value="Unassembled WGS sequence"/>
</dbReference>
<dbReference type="InterPro" id="IPR045217">
    <property type="entry name" value="PNPLA8-like"/>
</dbReference>
<name>A0A834MFJ5_RHYFE</name>